<evidence type="ECO:0000256" key="3">
    <source>
        <dbReference type="ARBA" id="ARBA00023163"/>
    </source>
</evidence>
<dbReference type="InterPro" id="IPR036388">
    <property type="entry name" value="WH-like_DNA-bd_sf"/>
</dbReference>
<dbReference type="GO" id="GO:0043565">
    <property type="term" value="F:sequence-specific DNA binding"/>
    <property type="evidence" value="ECO:0007669"/>
    <property type="project" value="InterPro"/>
</dbReference>
<dbReference type="InterPro" id="IPR011991">
    <property type="entry name" value="ArsR-like_HTH"/>
</dbReference>
<dbReference type="RefSeq" id="WP_151150589.1">
    <property type="nucleotide sequence ID" value="NZ_WAIE01000002.1"/>
</dbReference>
<dbReference type="GO" id="GO:0006355">
    <property type="term" value="P:regulation of DNA-templated transcription"/>
    <property type="evidence" value="ECO:0007669"/>
    <property type="project" value="UniProtKB-ARBA"/>
</dbReference>
<dbReference type="OrthoDB" id="9800326at2"/>
<dbReference type="GO" id="GO:0005829">
    <property type="term" value="C:cytosol"/>
    <property type="evidence" value="ECO:0007669"/>
    <property type="project" value="TreeGrafter"/>
</dbReference>
<evidence type="ECO:0000313" key="5">
    <source>
        <dbReference type="EMBL" id="KAB1442368.1"/>
    </source>
</evidence>
<evidence type="ECO:0000256" key="2">
    <source>
        <dbReference type="ARBA" id="ARBA00023125"/>
    </source>
</evidence>
<dbReference type="Proteomes" id="UP000438699">
    <property type="component" value="Unassembled WGS sequence"/>
</dbReference>
<keyword evidence="1" id="KW-0805">Transcription regulation</keyword>
<dbReference type="SUPFAM" id="SSF46785">
    <property type="entry name" value="Winged helix' DNA-binding domain"/>
    <property type="match status" value="1"/>
</dbReference>
<dbReference type="SMART" id="SM00344">
    <property type="entry name" value="HTH_ASNC"/>
    <property type="match status" value="1"/>
</dbReference>
<organism evidence="5 6">
    <name type="scientific">Pseudodesulfovibrio senegalensis</name>
    <dbReference type="NCBI Taxonomy" id="1721087"/>
    <lineage>
        <taxon>Bacteria</taxon>
        <taxon>Pseudomonadati</taxon>
        <taxon>Thermodesulfobacteriota</taxon>
        <taxon>Desulfovibrionia</taxon>
        <taxon>Desulfovibrionales</taxon>
        <taxon>Desulfovibrionaceae</taxon>
    </lineage>
</organism>
<name>A0A6N6N551_9BACT</name>
<dbReference type="PANTHER" id="PTHR30154">
    <property type="entry name" value="LEUCINE-RESPONSIVE REGULATORY PROTEIN"/>
    <property type="match status" value="1"/>
</dbReference>
<dbReference type="PANTHER" id="PTHR30154:SF34">
    <property type="entry name" value="TRANSCRIPTIONAL REGULATOR AZLB"/>
    <property type="match status" value="1"/>
</dbReference>
<dbReference type="Pfam" id="PF01037">
    <property type="entry name" value="AsnC_trans_reg"/>
    <property type="match status" value="1"/>
</dbReference>
<dbReference type="InterPro" id="IPR011008">
    <property type="entry name" value="Dimeric_a/b-barrel"/>
</dbReference>
<dbReference type="SUPFAM" id="SSF54909">
    <property type="entry name" value="Dimeric alpha+beta barrel"/>
    <property type="match status" value="1"/>
</dbReference>
<dbReference type="PRINTS" id="PR00033">
    <property type="entry name" value="HTHASNC"/>
</dbReference>
<evidence type="ECO:0000313" key="6">
    <source>
        <dbReference type="Proteomes" id="UP000438699"/>
    </source>
</evidence>
<dbReference type="InterPro" id="IPR019888">
    <property type="entry name" value="Tscrpt_reg_AsnC-like"/>
</dbReference>
<dbReference type="InterPro" id="IPR019887">
    <property type="entry name" value="Tscrpt_reg_AsnC/Lrp_C"/>
</dbReference>
<keyword evidence="3" id="KW-0804">Transcription</keyword>
<accession>A0A6N6N551</accession>
<dbReference type="InterPro" id="IPR000485">
    <property type="entry name" value="AsnC-type_HTH_dom"/>
</dbReference>
<keyword evidence="2" id="KW-0238">DNA-binding</keyword>
<dbReference type="InterPro" id="IPR036390">
    <property type="entry name" value="WH_DNA-bd_sf"/>
</dbReference>
<dbReference type="EMBL" id="WAIE01000002">
    <property type="protein sequence ID" value="KAB1442368.1"/>
    <property type="molecule type" value="Genomic_DNA"/>
</dbReference>
<reference evidence="5 6" key="1">
    <citation type="journal article" date="2017" name="Int. J. Syst. Evol. Microbiol.">
        <title>Desulfovibrio senegalensis sp. nov., a mesophilic sulfate reducer isolated from marine sediment.</title>
        <authorList>
            <person name="Thioye A."/>
            <person name="Gam Z.B.A."/>
            <person name="Mbengue M."/>
            <person name="Cayol J.L."/>
            <person name="Joseph-Bartoli M."/>
            <person name="Toure-Kane C."/>
            <person name="Labat M."/>
        </authorList>
    </citation>
    <scope>NUCLEOTIDE SEQUENCE [LARGE SCALE GENOMIC DNA]</scope>
    <source>
        <strain evidence="5 6">DSM 101509</strain>
    </source>
</reference>
<evidence type="ECO:0000256" key="1">
    <source>
        <dbReference type="ARBA" id="ARBA00023015"/>
    </source>
</evidence>
<dbReference type="Gene3D" id="1.10.10.10">
    <property type="entry name" value="Winged helix-like DNA-binding domain superfamily/Winged helix DNA-binding domain"/>
    <property type="match status" value="1"/>
</dbReference>
<dbReference type="Gene3D" id="3.30.70.920">
    <property type="match status" value="1"/>
</dbReference>
<evidence type="ECO:0000259" key="4">
    <source>
        <dbReference type="PROSITE" id="PS50956"/>
    </source>
</evidence>
<proteinExistence type="predicted"/>
<comment type="caution">
    <text evidence="5">The sequence shown here is derived from an EMBL/GenBank/DDBJ whole genome shotgun (WGS) entry which is preliminary data.</text>
</comment>
<feature type="domain" description="HTH asnC-type" evidence="4">
    <location>
        <begin position="6"/>
        <end position="67"/>
    </location>
</feature>
<sequence>MSKRTFDYLDIQILNILQENGRISNADIARKVGKAPSAVLERVRKLERKDLIQGYEAIVNHKAMGLALTAFTQVYTDEPAGSFNTGRELAKIPEVLEVHYTAGQAPYLVKVRAEDTEALQKTLAKFGAIASVRDTNTTIVLTTVKETRGFPLQND</sequence>
<gene>
    <name evidence="5" type="ORF">F8A88_07945</name>
</gene>
<keyword evidence="6" id="KW-1185">Reference proteome</keyword>
<dbReference type="AlphaFoldDB" id="A0A6N6N551"/>
<dbReference type="CDD" id="cd00090">
    <property type="entry name" value="HTH_ARSR"/>
    <property type="match status" value="1"/>
</dbReference>
<protein>
    <submittedName>
        <fullName evidence="5">Lrp/AsnC family transcriptional regulator</fullName>
    </submittedName>
</protein>
<dbReference type="PROSITE" id="PS50956">
    <property type="entry name" value="HTH_ASNC_2"/>
    <property type="match status" value="1"/>
</dbReference>
<dbReference type="GO" id="GO:0043200">
    <property type="term" value="P:response to amino acid"/>
    <property type="evidence" value="ECO:0007669"/>
    <property type="project" value="TreeGrafter"/>
</dbReference>
<dbReference type="Pfam" id="PF13412">
    <property type="entry name" value="HTH_24"/>
    <property type="match status" value="1"/>
</dbReference>